<proteinExistence type="predicted"/>
<keyword evidence="3" id="KW-1185">Reference proteome</keyword>
<dbReference type="SUPFAM" id="SSF56672">
    <property type="entry name" value="DNA/RNA polymerases"/>
    <property type="match status" value="1"/>
</dbReference>
<dbReference type="AlphaFoldDB" id="A0ABD3AST2"/>
<accession>A0ABD3AST2</accession>
<dbReference type="Pfam" id="PF07727">
    <property type="entry name" value="RVT_2"/>
    <property type="match status" value="1"/>
</dbReference>
<dbReference type="PANTHER" id="PTHR11439:SF502">
    <property type="entry name" value="SECRETED RXLR EFFECTOR PROTEIN 161-LIKE"/>
    <property type="match status" value="1"/>
</dbReference>
<comment type="caution">
    <text evidence="2">The sequence shown here is derived from an EMBL/GenBank/DDBJ whole genome shotgun (WGS) entry which is preliminary data.</text>
</comment>
<protein>
    <recommendedName>
        <fullName evidence="1">Reverse transcriptase Ty1/copia-type domain-containing protein</fullName>
    </recommendedName>
</protein>
<feature type="domain" description="Reverse transcriptase Ty1/copia-type" evidence="1">
    <location>
        <begin position="1"/>
        <end position="106"/>
    </location>
</feature>
<dbReference type="InterPro" id="IPR043502">
    <property type="entry name" value="DNA/RNA_pol_sf"/>
</dbReference>
<organism evidence="2 3">
    <name type="scientific">Cinchona calisaya</name>
    <dbReference type="NCBI Taxonomy" id="153742"/>
    <lineage>
        <taxon>Eukaryota</taxon>
        <taxon>Viridiplantae</taxon>
        <taxon>Streptophyta</taxon>
        <taxon>Embryophyta</taxon>
        <taxon>Tracheophyta</taxon>
        <taxon>Spermatophyta</taxon>
        <taxon>Magnoliopsida</taxon>
        <taxon>eudicotyledons</taxon>
        <taxon>Gunneridae</taxon>
        <taxon>Pentapetalae</taxon>
        <taxon>asterids</taxon>
        <taxon>lamiids</taxon>
        <taxon>Gentianales</taxon>
        <taxon>Rubiaceae</taxon>
        <taxon>Cinchonoideae</taxon>
        <taxon>Cinchoneae</taxon>
        <taxon>Cinchona</taxon>
    </lineage>
</organism>
<evidence type="ECO:0000259" key="1">
    <source>
        <dbReference type="Pfam" id="PF07727"/>
    </source>
</evidence>
<evidence type="ECO:0000313" key="3">
    <source>
        <dbReference type="Proteomes" id="UP001630127"/>
    </source>
</evidence>
<name>A0ABD3AST2_9GENT</name>
<dbReference type="Proteomes" id="UP001630127">
    <property type="component" value="Unassembled WGS sequence"/>
</dbReference>
<dbReference type="PANTHER" id="PTHR11439">
    <property type="entry name" value="GAG-POL-RELATED RETROTRANSPOSON"/>
    <property type="match status" value="1"/>
</dbReference>
<sequence length="350" mass="39976">MDQGFKRRKNEPTLYVKKQGTSNILIVALYVDDLLYTGNNENMITKFKKDMMKKYEMNDMRLLHHFLGIEIDQNDDGVFICQKKYAENILVKFGMHGCKPMTTPLVVNEKLVKDDGDKRANPTLYRSLVGNLLYLTATRPDIMFATSLLSRFMNNPSQLHLGAVKRLLRYIKGTTNFGLKFSKGASTTLYGFCDSDWAGCHDDMKSTSGYCFTLGSAMFSWVSKKQQSVAQSSAEAEYVSASLATSHVIWLRRILEDIDEKQKEATVMFCDNKSAIDIAKNQVHHSRTRHIAIEHHFIREAIEDGEVELKFCKSEDQVADIFTKPLPQDKFCYFREMLGVQEQHIKGGIC</sequence>
<dbReference type="CDD" id="cd09272">
    <property type="entry name" value="RNase_HI_RT_Ty1"/>
    <property type="match status" value="1"/>
</dbReference>
<evidence type="ECO:0000313" key="2">
    <source>
        <dbReference type="EMBL" id="KAL3534236.1"/>
    </source>
</evidence>
<dbReference type="InterPro" id="IPR013103">
    <property type="entry name" value="RVT_2"/>
</dbReference>
<gene>
    <name evidence="2" type="ORF">ACH5RR_002697</name>
</gene>
<dbReference type="EMBL" id="JBJUIK010000002">
    <property type="protein sequence ID" value="KAL3534236.1"/>
    <property type="molecule type" value="Genomic_DNA"/>
</dbReference>
<reference evidence="2 3" key="1">
    <citation type="submission" date="2024-11" db="EMBL/GenBank/DDBJ databases">
        <title>A near-complete genome assembly of Cinchona calisaya.</title>
        <authorList>
            <person name="Lian D.C."/>
            <person name="Zhao X.W."/>
            <person name="Wei L."/>
        </authorList>
    </citation>
    <scope>NUCLEOTIDE SEQUENCE [LARGE SCALE GENOMIC DNA]</scope>
    <source>
        <tissue evidence="2">Nenye</tissue>
    </source>
</reference>